<dbReference type="PANTHER" id="PTHR30237">
    <property type="entry name" value="MURAMOYLTETRAPEPTIDE CARBOXYPEPTIDASE"/>
    <property type="match status" value="1"/>
</dbReference>
<evidence type="ECO:0000256" key="6">
    <source>
        <dbReference type="SAM" id="SignalP"/>
    </source>
</evidence>
<dbReference type="InterPro" id="IPR027478">
    <property type="entry name" value="LdcA_N"/>
</dbReference>
<evidence type="ECO:0000259" key="8">
    <source>
        <dbReference type="Pfam" id="PF17676"/>
    </source>
</evidence>
<evidence type="ECO:0000313" key="9">
    <source>
        <dbReference type="EMBL" id="MFC0515569.1"/>
    </source>
</evidence>
<dbReference type="Pfam" id="PF02016">
    <property type="entry name" value="Peptidase_S66"/>
    <property type="match status" value="1"/>
</dbReference>
<dbReference type="InterPro" id="IPR040921">
    <property type="entry name" value="Peptidase_S66C"/>
</dbReference>
<keyword evidence="6" id="KW-0732">Signal</keyword>
<evidence type="ECO:0000256" key="2">
    <source>
        <dbReference type="ARBA" id="ARBA00022645"/>
    </source>
</evidence>
<dbReference type="PIRSF" id="PIRSF028757">
    <property type="entry name" value="LD-carboxypeptidase"/>
    <property type="match status" value="1"/>
</dbReference>
<dbReference type="RefSeq" id="WP_377023387.1">
    <property type="nucleotide sequence ID" value="NZ_JBHLTS010000022.1"/>
</dbReference>
<dbReference type="SUPFAM" id="SSF52317">
    <property type="entry name" value="Class I glutamine amidotransferase-like"/>
    <property type="match status" value="1"/>
</dbReference>
<feature type="domain" description="LD-carboxypeptidase C-terminal" evidence="8">
    <location>
        <begin position="219"/>
        <end position="335"/>
    </location>
</feature>
<evidence type="ECO:0000256" key="3">
    <source>
        <dbReference type="ARBA" id="ARBA00022670"/>
    </source>
</evidence>
<reference evidence="9 10" key="1">
    <citation type="submission" date="2024-09" db="EMBL/GenBank/DDBJ databases">
        <authorList>
            <person name="Sun Q."/>
            <person name="Mori K."/>
        </authorList>
    </citation>
    <scope>NUCLEOTIDE SEQUENCE [LARGE SCALE GENOMIC DNA]</scope>
    <source>
        <strain evidence="9 10">NCAIM B.02415</strain>
    </source>
</reference>
<dbReference type="PANTHER" id="PTHR30237:SF2">
    <property type="entry name" value="MUREIN TETRAPEPTIDE CARBOXYPEPTIDASE"/>
    <property type="match status" value="1"/>
</dbReference>
<proteinExistence type="inferred from homology"/>
<sequence>MQQYKMDRKRFISSLVTAGAALSTSKAWAITPEIPYAGTHHKIPPYLQPGDTIGITSPSGYISLADIMPSVQLMKSWGFKIEIGDNTGKKDFIYGGTDEERAADLQQMLDNSEIKAIMCARGGYGLVRIIDRLNFRHFKKNPKWVIGFSDITALHCHINRNFGIATIHSKMCNSFPDDWTKADPIQVATIQSIRQALVGESLDYSSPAVVQNRTGKAEAPIVGGNLSLIATLSGTPSDLDTDGKILFIEDTHEYLYNIDRMFWNLKQSGKLSRLAGLIIGGFQLKPDIEGEEFGRTIYDIVTEKVKEYSYPVCFDFPVGHQKNNFALKCGVQHTLEVGAEGSTLKSM</sequence>
<feature type="signal peptide" evidence="6">
    <location>
        <begin position="1"/>
        <end position="29"/>
    </location>
</feature>
<dbReference type="InterPro" id="IPR027461">
    <property type="entry name" value="Carboxypeptidase_A_C_sf"/>
</dbReference>
<dbReference type="Proteomes" id="UP001589828">
    <property type="component" value="Unassembled WGS sequence"/>
</dbReference>
<dbReference type="CDD" id="cd07025">
    <property type="entry name" value="Peptidase_S66"/>
    <property type="match status" value="1"/>
</dbReference>
<gene>
    <name evidence="9" type="ORF">ACFFGT_15225</name>
</gene>
<evidence type="ECO:0000313" key="10">
    <source>
        <dbReference type="Proteomes" id="UP001589828"/>
    </source>
</evidence>
<dbReference type="InterPro" id="IPR040449">
    <property type="entry name" value="Peptidase_S66_N"/>
</dbReference>
<comment type="caution">
    <text evidence="9">The sequence shown here is derived from an EMBL/GenBank/DDBJ whole genome shotgun (WGS) entry which is preliminary data.</text>
</comment>
<dbReference type="InterPro" id="IPR003507">
    <property type="entry name" value="S66_fam"/>
</dbReference>
<dbReference type="EMBL" id="JBHLTS010000022">
    <property type="protein sequence ID" value="MFC0515569.1"/>
    <property type="molecule type" value="Genomic_DNA"/>
</dbReference>
<evidence type="ECO:0000256" key="1">
    <source>
        <dbReference type="ARBA" id="ARBA00010233"/>
    </source>
</evidence>
<dbReference type="Pfam" id="PF17676">
    <property type="entry name" value="Peptidase_S66C"/>
    <property type="match status" value="1"/>
</dbReference>
<name>A0ABV6L810_9SPHI</name>
<protein>
    <submittedName>
        <fullName evidence="9">LD-carboxypeptidase</fullName>
    </submittedName>
</protein>
<accession>A0ABV6L810</accession>
<dbReference type="InterPro" id="IPR029062">
    <property type="entry name" value="Class_I_gatase-like"/>
</dbReference>
<evidence type="ECO:0000256" key="5">
    <source>
        <dbReference type="ARBA" id="ARBA00022825"/>
    </source>
</evidence>
<dbReference type="Gene3D" id="3.50.30.60">
    <property type="entry name" value="LD-carboxypeptidase A C-terminal domain-like"/>
    <property type="match status" value="1"/>
</dbReference>
<keyword evidence="10" id="KW-1185">Reference proteome</keyword>
<organism evidence="9 10">
    <name type="scientific">Mucilaginibacter angelicae</name>
    <dbReference type="NCBI Taxonomy" id="869718"/>
    <lineage>
        <taxon>Bacteria</taxon>
        <taxon>Pseudomonadati</taxon>
        <taxon>Bacteroidota</taxon>
        <taxon>Sphingobacteriia</taxon>
        <taxon>Sphingobacteriales</taxon>
        <taxon>Sphingobacteriaceae</taxon>
        <taxon>Mucilaginibacter</taxon>
    </lineage>
</organism>
<feature type="domain" description="LD-carboxypeptidase N-terminal" evidence="7">
    <location>
        <begin position="53"/>
        <end position="168"/>
    </location>
</feature>
<dbReference type="Gene3D" id="3.40.50.10740">
    <property type="entry name" value="Class I glutamine amidotransferase-like"/>
    <property type="match status" value="1"/>
</dbReference>
<evidence type="ECO:0000259" key="7">
    <source>
        <dbReference type="Pfam" id="PF02016"/>
    </source>
</evidence>
<comment type="similarity">
    <text evidence="1">Belongs to the peptidase S66 family.</text>
</comment>
<keyword evidence="3" id="KW-0645">Protease</keyword>
<keyword evidence="5" id="KW-0720">Serine protease</keyword>
<dbReference type="SUPFAM" id="SSF141986">
    <property type="entry name" value="LD-carboxypeptidase A C-terminal domain-like"/>
    <property type="match status" value="1"/>
</dbReference>
<keyword evidence="2" id="KW-0121">Carboxypeptidase</keyword>
<keyword evidence="4" id="KW-0378">Hydrolase</keyword>
<evidence type="ECO:0000256" key="4">
    <source>
        <dbReference type="ARBA" id="ARBA00022801"/>
    </source>
</evidence>
<feature type="chain" id="PRO_5046397987" evidence="6">
    <location>
        <begin position="30"/>
        <end position="347"/>
    </location>
</feature>